<evidence type="ECO:0000313" key="10">
    <source>
        <dbReference type="Proteomes" id="UP001497480"/>
    </source>
</evidence>
<feature type="domain" description="GTD-binding" evidence="8">
    <location>
        <begin position="299"/>
        <end position="397"/>
    </location>
</feature>
<feature type="transmembrane region" description="Helical" evidence="7">
    <location>
        <begin position="20"/>
        <end position="44"/>
    </location>
</feature>
<organism evidence="9 10">
    <name type="scientific">Lupinus luteus</name>
    <name type="common">European yellow lupine</name>
    <dbReference type="NCBI Taxonomy" id="3873"/>
    <lineage>
        <taxon>Eukaryota</taxon>
        <taxon>Viridiplantae</taxon>
        <taxon>Streptophyta</taxon>
        <taxon>Embryophyta</taxon>
        <taxon>Tracheophyta</taxon>
        <taxon>Spermatophyta</taxon>
        <taxon>Magnoliopsida</taxon>
        <taxon>eudicotyledons</taxon>
        <taxon>Gunneridae</taxon>
        <taxon>Pentapetalae</taxon>
        <taxon>rosids</taxon>
        <taxon>fabids</taxon>
        <taxon>Fabales</taxon>
        <taxon>Fabaceae</taxon>
        <taxon>Papilionoideae</taxon>
        <taxon>50 kb inversion clade</taxon>
        <taxon>genistoids sensu lato</taxon>
        <taxon>core genistoids</taxon>
        <taxon>Genisteae</taxon>
        <taxon>Lupinus</taxon>
    </lineage>
</organism>
<accession>A0AAV1WBX9</accession>
<keyword evidence="2 7" id="KW-0812">Transmembrane</keyword>
<proteinExistence type="predicted"/>
<keyword evidence="3 7" id="KW-1133">Transmembrane helix</keyword>
<name>A0AAV1WBX9_LUPLU</name>
<evidence type="ECO:0000256" key="5">
    <source>
        <dbReference type="SAM" id="Coils"/>
    </source>
</evidence>
<dbReference type="GO" id="GO:0016020">
    <property type="term" value="C:membrane"/>
    <property type="evidence" value="ECO:0007669"/>
    <property type="project" value="UniProtKB-SubCell"/>
</dbReference>
<dbReference type="PANTHER" id="PTHR31448:SF9">
    <property type="entry name" value="MYOSIN-BINDING PROTEIN 6-RELATED"/>
    <property type="match status" value="1"/>
</dbReference>
<dbReference type="PANTHER" id="PTHR31448">
    <property type="entry name" value="MYOSIN-BINDING PROTEIN 2"/>
    <property type="match status" value="1"/>
</dbReference>
<keyword evidence="5" id="KW-0175">Coiled coil</keyword>
<keyword evidence="4 7" id="KW-0472">Membrane</keyword>
<feature type="region of interest" description="Disordered" evidence="6">
    <location>
        <begin position="232"/>
        <end position="269"/>
    </location>
</feature>
<sequence length="570" mass="64974">MASRSFTRYVKKQLRRFPHFLLCMVFEWVLIFILFLDGFLAIFANDFAKHFDLKIPCWLCTRMNHVLALKTPHFYYNDSICEAHKKDVSCLGFCHNHKKLSDIRKMCESCLLSFAIEKESNSDTHKSLVGILHKDLECFENFQKVQVSLKDDEVMRVAKSGTQRCCSCSCCGEPLKAKSPLSKRKNSQLKLMSETDPEHPQNRDGNNTKYQNIKLREEAKCLSLPLLTEGENLDNASPKTPTPTFTRSNRFFGNPLTDSQSPNMSPRWPYGIKRKSPLKRAGSACDLNEVNRQKEVDSAILENLERQVSLDSKSLTALYKDLDEERSASAVAANNAMAMITRLQAEKAALQMDALQYQRMMEEQLEYDDEALQESNDMILKLEEEVKALESELDIYRAKYGGLTEDDFKEIHSSHGSYSSLQKLIEGKDNGEKDLNCHQAMPYRADNGGGKLNESLKDFKMEKTYLLGRMKKTENRIPLAESGIYSLQCSSDNVTNVNSETGKGSQASLPRQLFSLTERMKALETDNGFLDIVSKENEKYSEGTKILNDLSQNLEKLWHLVMLPFEVNKA</sequence>
<evidence type="ECO:0000256" key="7">
    <source>
        <dbReference type="SAM" id="Phobius"/>
    </source>
</evidence>
<evidence type="ECO:0000256" key="1">
    <source>
        <dbReference type="ARBA" id="ARBA00004167"/>
    </source>
</evidence>
<comment type="caution">
    <text evidence="9">The sequence shown here is derived from an EMBL/GenBank/DDBJ whole genome shotgun (WGS) entry which is preliminary data.</text>
</comment>
<gene>
    <name evidence="9" type="ORF">LLUT_LOCUS7906</name>
</gene>
<evidence type="ECO:0000313" key="9">
    <source>
        <dbReference type="EMBL" id="CAL0306846.1"/>
    </source>
</evidence>
<evidence type="ECO:0000256" key="3">
    <source>
        <dbReference type="ARBA" id="ARBA00022989"/>
    </source>
</evidence>
<feature type="coiled-coil region" evidence="5">
    <location>
        <begin position="333"/>
        <end position="406"/>
    </location>
</feature>
<evidence type="ECO:0000256" key="4">
    <source>
        <dbReference type="ARBA" id="ARBA00023136"/>
    </source>
</evidence>
<evidence type="ECO:0000256" key="6">
    <source>
        <dbReference type="SAM" id="MobiDB-lite"/>
    </source>
</evidence>
<dbReference type="GO" id="GO:0080115">
    <property type="term" value="F:myosin XI tail binding"/>
    <property type="evidence" value="ECO:0007669"/>
    <property type="project" value="UniProtKB-ARBA"/>
</dbReference>
<evidence type="ECO:0000259" key="8">
    <source>
        <dbReference type="PROSITE" id="PS51775"/>
    </source>
</evidence>
<evidence type="ECO:0000256" key="2">
    <source>
        <dbReference type="ARBA" id="ARBA00022692"/>
    </source>
</evidence>
<dbReference type="Proteomes" id="UP001497480">
    <property type="component" value="Unassembled WGS sequence"/>
</dbReference>
<feature type="region of interest" description="Disordered" evidence="6">
    <location>
        <begin position="177"/>
        <end position="208"/>
    </location>
</feature>
<dbReference type="InterPro" id="IPR007656">
    <property type="entry name" value="GTD-bd"/>
</dbReference>
<protein>
    <recommendedName>
        <fullName evidence="8">GTD-binding domain-containing protein</fullName>
    </recommendedName>
</protein>
<dbReference type="PROSITE" id="PS51775">
    <property type="entry name" value="GTD_BINDING"/>
    <property type="match status" value="1"/>
</dbReference>
<keyword evidence="10" id="KW-1185">Reference proteome</keyword>
<reference evidence="9 10" key="1">
    <citation type="submission" date="2024-03" db="EMBL/GenBank/DDBJ databases">
        <authorList>
            <person name="Martinez-Hernandez J."/>
        </authorList>
    </citation>
    <scope>NUCLEOTIDE SEQUENCE [LARGE SCALE GENOMIC DNA]</scope>
</reference>
<dbReference type="InterPro" id="IPR039306">
    <property type="entry name" value="MYOB"/>
</dbReference>
<dbReference type="Pfam" id="PF04576">
    <property type="entry name" value="Zein-binding"/>
    <property type="match status" value="1"/>
</dbReference>
<dbReference type="AlphaFoldDB" id="A0AAV1WBX9"/>
<comment type="subcellular location">
    <subcellularLocation>
        <location evidence="1">Membrane</location>
        <topology evidence="1">Single-pass membrane protein</topology>
    </subcellularLocation>
</comment>
<feature type="compositionally biased region" description="Polar residues" evidence="6">
    <location>
        <begin position="234"/>
        <end position="264"/>
    </location>
</feature>
<dbReference type="EMBL" id="CAXHTB010000005">
    <property type="protein sequence ID" value="CAL0306846.1"/>
    <property type="molecule type" value="Genomic_DNA"/>
</dbReference>